<dbReference type="RefSeq" id="WP_083102431.1">
    <property type="nucleotide sequence ID" value="NZ_CP020569.1"/>
</dbReference>
<accession>A0A1V0TJF5</accession>
<dbReference type="AlphaFoldDB" id="A0A1V0TJF5"/>
<evidence type="ECO:0008006" key="3">
    <source>
        <dbReference type="Google" id="ProtNLM"/>
    </source>
</evidence>
<proteinExistence type="predicted"/>
<evidence type="ECO:0000313" key="1">
    <source>
        <dbReference type="EMBL" id="ARF53000.1"/>
    </source>
</evidence>
<protein>
    <recommendedName>
        <fullName evidence="3">MarR family transcriptional regulator</fullName>
    </recommendedName>
</protein>
<name>A0A1V0TJF5_9ACTN</name>
<dbReference type="OrthoDB" id="4243889at2"/>
<dbReference type="EMBL" id="CP020569">
    <property type="protein sequence ID" value="ARF53000.1"/>
    <property type="molecule type" value="Genomic_DNA"/>
</dbReference>
<reference evidence="1 2" key="1">
    <citation type="submission" date="2017-04" db="EMBL/GenBank/DDBJ databases">
        <title>Complete Genome Sequence of Streptomyces gilvosporeus F607, a Capable Producer of Natamycin.</title>
        <authorList>
            <person name="Zong G."/>
            <person name="Zhong C."/>
            <person name="Fu J."/>
            <person name="Qin R."/>
            <person name="Cao G."/>
        </authorList>
    </citation>
    <scope>NUCLEOTIDE SEQUENCE [LARGE SCALE GENOMIC DNA]</scope>
    <source>
        <strain evidence="1 2">F607</strain>
    </source>
</reference>
<dbReference type="STRING" id="553510.B1H19_01280"/>
<dbReference type="Proteomes" id="UP000192726">
    <property type="component" value="Chromosome"/>
</dbReference>
<sequence>MTSRLRDGVVEMWDRHVRYRELYRQLDQVRAGLKARMAWLDDLTEEEAAEMLRGLSECMDAIETASSDAPERPGGAR</sequence>
<dbReference type="KEGG" id="sgv:B1H19_01280"/>
<organism evidence="1 2">
    <name type="scientific">Streptomyces gilvosporeus</name>
    <dbReference type="NCBI Taxonomy" id="553510"/>
    <lineage>
        <taxon>Bacteria</taxon>
        <taxon>Bacillati</taxon>
        <taxon>Actinomycetota</taxon>
        <taxon>Actinomycetes</taxon>
        <taxon>Kitasatosporales</taxon>
        <taxon>Streptomycetaceae</taxon>
        <taxon>Streptomyces</taxon>
    </lineage>
</organism>
<keyword evidence="2" id="KW-1185">Reference proteome</keyword>
<evidence type="ECO:0000313" key="2">
    <source>
        <dbReference type="Proteomes" id="UP000192726"/>
    </source>
</evidence>
<gene>
    <name evidence="1" type="ORF">B1H19_01280</name>
</gene>